<dbReference type="Gene3D" id="3.40.50.410">
    <property type="entry name" value="von Willebrand factor, type A domain"/>
    <property type="match status" value="1"/>
</dbReference>
<evidence type="ECO:0000259" key="1">
    <source>
        <dbReference type="PROSITE" id="PS50234"/>
    </source>
</evidence>
<feature type="domain" description="VWFA" evidence="1">
    <location>
        <begin position="412"/>
        <end position="609"/>
    </location>
</feature>
<dbReference type="SMART" id="SM00327">
    <property type="entry name" value="VWA"/>
    <property type="match status" value="1"/>
</dbReference>
<dbReference type="Proteomes" id="UP000502677">
    <property type="component" value="Chromosome"/>
</dbReference>
<dbReference type="AlphaFoldDB" id="A0A6G7XDR3"/>
<dbReference type="Pfam" id="PF13531">
    <property type="entry name" value="SBP_bac_11"/>
    <property type="match status" value="1"/>
</dbReference>
<proteinExistence type="predicted"/>
<dbReference type="Gene3D" id="3.40.190.10">
    <property type="entry name" value="Periplasmic binding protein-like II"/>
    <property type="match status" value="1"/>
</dbReference>
<dbReference type="InterPro" id="IPR002035">
    <property type="entry name" value="VWF_A"/>
</dbReference>
<reference evidence="2 3" key="1">
    <citation type="submission" date="2020-03" db="EMBL/GenBank/DDBJ databases">
        <title>Leucobacter sp. nov., isolated from beetles.</title>
        <authorList>
            <person name="Hyun D.-W."/>
            <person name="Bae J.-W."/>
        </authorList>
    </citation>
    <scope>NUCLEOTIDE SEQUENCE [LARGE SCALE GENOMIC DNA]</scope>
    <source>
        <strain evidence="2 3">HDW9C</strain>
    </source>
</reference>
<name>A0A6G7XDR3_9MICO</name>
<evidence type="ECO:0000313" key="2">
    <source>
        <dbReference type="EMBL" id="QIK62537.1"/>
    </source>
</evidence>
<accession>A0A6G7XDR3</accession>
<protein>
    <submittedName>
        <fullName evidence="2">VWA domain-containing protein</fullName>
    </submittedName>
</protein>
<evidence type="ECO:0000313" key="3">
    <source>
        <dbReference type="Proteomes" id="UP000502677"/>
    </source>
</evidence>
<dbReference type="InterPro" id="IPR036465">
    <property type="entry name" value="vWFA_dom_sf"/>
</dbReference>
<dbReference type="PROSITE" id="PS50234">
    <property type="entry name" value="VWFA"/>
    <property type="match status" value="1"/>
</dbReference>
<dbReference type="SUPFAM" id="SSF53850">
    <property type="entry name" value="Periplasmic binding protein-like II"/>
    <property type="match status" value="1"/>
</dbReference>
<organism evidence="2 3">
    <name type="scientific">Leucobacter viscericola</name>
    <dbReference type="NCBI Taxonomy" id="2714935"/>
    <lineage>
        <taxon>Bacteria</taxon>
        <taxon>Bacillati</taxon>
        <taxon>Actinomycetota</taxon>
        <taxon>Actinomycetes</taxon>
        <taxon>Micrococcales</taxon>
        <taxon>Microbacteriaceae</taxon>
        <taxon>Leucobacter</taxon>
    </lineage>
</organism>
<dbReference type="SUPFAM" id="SSF53300">
    <property type="entry name" value="vWA-like"/>
    <property type="match status" value="1"/>
</dbReference>
<gene>
    <name evidence="2" type="ORF">G7068_04440</name>
</gene>
<dbReference type="EMBL" id="CP049863">
    <property type="protein sequence ID" value="QIK62537.1"/>
    <property type="molecule type" value="Genomic_DNA"/>
</dbReference>
<keyword evidence="3" id="KW-1185">Reference proteome</keyword>
<dbReference type="Pfam" id="PF00092">
    <property type="entry name" value="VWA"/>
    <property type="match status" value="1"/>
</dbReference>
<dbReference type="KEGG" id="lvi:G7068_04440"/>
<sequence>MPHPERNPFVFSDARFRKFIGSVAAIGAAALVLVGCSPSTDQGGTFADDGCTSVVVATSSEKVNLMEDLGAAFKDSAEHKGLEKCATVHAVNVASGKAAQYLSDSTTEWALGADTAPSVWSPASTVWTNRVASIAGDKVVAGAESFAKTPVVFGMPESMAKALGYPGKPISLKQIHDLIANPDGWGAAGKSMWGSFKIAKTNPNSSTTGMSMLLMQAYAASGKAQDLTVADVKAAEEFSRVFESGAIHYGDTTGKVLQNLADRTSGKGSSYVSAIALEETSLYNYNIGNPDSHTVQPGETLTPPDEKLVAVYPSEGSMWSDNPAVVLDAKWVTPEQKTASAAFVKFLHTKKAQELLPKYGFRPTDDSVDVSKYLNADVGVDPKQPAVTLPQPEPEVVSAAIDQWAAIRKPSAILQLIDISGSMDESIGDGRTRLDGAIEGSTATLGQIRPTDEIGVWAFTTGLSSNIDGTRVNGIGVVRPFGVLGGDKEGLQSDIEDLANSQRAGTPLYDSISSAYDYMKTHAEAGRINAIVVLSDGEDTDSATRLDTLIQKINADQKEGGNDKPVRIFAIAYSKAADVESLEKLARASGGQVFDATDPAKITETFQSVMNNF</sequence>